<reference evidence="2 3" key="1">
    <citation type="submission" date="2020-08" db="EMBL/GenBank/DDBJ databases">
        <title>Plant Genome Project.</title>
        <authorList>
            <person name="Zhang R.-G."/>
        </authorList>
    </citation>
    <scope>NUCLEOTIDE SEQUENCE [LARGE SCALE GENOMIC DNA]</scope>
    <source>
        <tissue evidence="2">Rhizome</tissue>
    </source>
</reference>
<evidence type="ECO:0000256" key="1">
    <source>
        <dbReference type="SAM" id="SignalP"/>
    </source>
</evidence>
<proteinExistence type="predicted"/>
<sequence length="237" mass="25432">MDQPLLPTSSPPPLPADGSSSFLLRLLLLLAVAAFSLWGNHEASKGIQITVLSAAASSSSSSPHARRFDLLFVVNGRAARLVDSAADSVQRALYPDASFPRKLVERVTLALAPPVAADDGTVAVGRGRREGEFVVEVKPRVMEAADVREAVGRALRRGVARVWLWDGRGRAPTRVLAALEDYLATSSRDALRGVRASQSRNDSAGTGAAEEDSMCVARLNRAMKEEWNDRMLIEACA</sequence>
<comment type="caution">
    <text evidence="2">The sequence shown here is derived from an EMBL/GenBank/DDBJ whole genome shotgun (WGS) entry which is preliminary data.</text>
</comment>
<dbReference type="InterPro" id="IPR007541">
    <property type="entry name" value="Uncharacterised_BSP"/>
</dbReference>
<name>A0A8J5KBI1_ZINOF</name>
<dbReference type="EMBL" id="JACMSC010000017">
    <property type="protein sequence ID" value="KAG6480461.1"/>
    <property type="molecule type" value="Genomic_DNA"/>
</dbReference>
<dbReference type="PANTHER" id="PTHR33321:SF3">
    <property type="entry name" value="OS05G0582000 PROTEIN"/>
    <property type="match status" value="1"/>
</dbReference>
<dbReference type="PANTHER" id="PTHR33321">
    <property type="match status" value="1"/>
</dbReference>
<dbReference type="Proteomes" id="UP000734854">
    <property type="component" value="Unassembled WGS sequence"/>
</dbReference>
<dbReference type="AlphaFoldDB" id="A0A8J5KBI1"/>
<keyword evidence="3" id="KW-1185">Reference proteome</keyword>
<keyword evidence="1" id="KW-0732">Signal</keyword>
<dbReference type="Pfam" id="PF04450">
    <property type="entry name" value="BSP"/>
    <property type="match status" value="1"/>
</dbReference>
<gene>
    <name evidence="2" type="ORF">ZIOFF_063961</name>
</gene>
<accession>A0A8J5KBI1</accession>
<feature type="signal peptide" evidence="1">
    <location>
        <begin position="1"/>
        <end position="43"/>
    </location>
</feature>
<organism evidence="2 3">
    <name type="scientific">Zingiber officinale</name>
    <name type="common">Ginger</name>
    <name type="synonym">Amomum zingiber</name>
    <dbReference type="NCBI Taxonomy" id="94328"/>
    <lineage>
        <taxon>Eukaryota</taxon>
        <taxon>Viridiplantae</taxon>
        <taxon>Streptophyta</taxon>
        <taxon>Embryophyta</taxon>
        <taxon>Tracheophyta</taxon>
        <taxon>Spermatophyta</taxon>
        <taxon>Magnoliopsida</taxon>
        <taxon>Liliopsida</taxon>
        <taxon>Zingiberales</taxon>
        <taxon>Zingiberaceae</taxon>
        <taxon>Zingiber</taxon>
    </lineage>
</organism>
<feature type="chain" id="PRO_5035258372" evidence="1">
    <location>
        <begin position="44"/>
        <end position="237"/>
    </location>
</feature>
<protein>
    <submittedName>
        <fullName evidence="2">Uncharacterized protein</fullName>
    </submittedName>
</protein>
<evidence type="ECO:0000313" key="2">
    <source>
        <dbReference type="EMBL" id="KAG6480461.1"/>
    </source>
</evidence>
<evidence type="ECO:0000313" key="3">
    <source>
        <dbReference type="Proteomes" id="UP000734854"/>
    </source>
</evidence>